<dbReference type="GeneID" id="104243817"/>
<keyword evidence="8" id="KW-1185">Reference proteome</keyword>
<reference evidence="9" key="2">
    <citation type="submission" date="2025-08" db="UniProtKB">
        <authorList>
            <consortium name="RefSeq"/>
        </authorList>
    </citation>
    <scope>IDENTIFICATION</scope>
    <source>
        <tissue evidence="9">Leaf</tissue>
    </source>
</reference>
<accession>A0A1U7YF02</accession>
<evidence type="ECO:0000259" key="7">
    <source>
        <dbReference type="Pfam" id="PF03016"/>
    </source>
</evidence>
<feature type="domain" description="Exostosin GT47" evidence="7">
    <location>
        <begin position="130"/>
        <end position="407"/>
    </location>
</feature>
<keyword evidence="5" id="KW-0333">Golgi apparatus</keyword>
<dbReference type="KEGG" id="nsy:104243817"/>
<dbReference type="InterPro" id="IPR040911">
    <property type="entry name" value="Exostosin_GT47"/>
</dbReference>
<dbReference type="Proteomes" id="UP000189701">
    <property type="component" value="Unplaced"/>
</dbReference>
<evidence type="ECO:0000256" key="6">
    <source>
        <dbReference type="SAM" id="Phobius"/>
    </source>
</evidence>
<comment type="subcellular location">
    <subcellularLocation>
        <location evidence="1">Golgi apparatus membrane</location>
        <topology evidence="1">Single-pass type II membrane protein</topology>
    </subcellularLocation>
</comment>
<dbReference type="STRING" id="4096.A0A1U7YF02"/>
<keyword evidence="3" id="KW-0808">Transferase</keyword>
<dbReference type="GO" id="GO:0016757">
    <property type="term" value="F:glycosyltransferase activity"/>
    <property type="evidence" value="ECO:0007669"/>
    <property type="project" value="UniProtKB-KW"/>
</dbReference>
<comment type="similarity">
    <text evidence="2">Belongs to the glycosyltransferase 47 family.</text>
</comment>
<evidence type="ECO:0000256" key="2">
    <source>
        <dbReference type="ARBA" id="ARBA00010271"/>
    </source>
</evidence>
<evidence type="ECO:0000256" key="5">
    <source>
        <dbReference type="ARBA" id="ARBA00023034"/>
    </source>
</evidence>
<dbReference type="Pfam" id="PF03016">
    <property type="entry name" value="Exostosin_GT47"/>
    <property type="match status" value="1"/>
</dbReference>
<gene>
    <name evidence="9" type="primary">LOC104243817</name>
</gene>
<keyword evidence="6" id="KW-1133">Transmembrane helix</keyword>
<name>A0A1U7YF02_NICSY</name>
<dbReference type="GO" id="GO:0000139">
    <property type="term" value="C:Golgi membrane"/>
    <property type="evidence" value="ECO:0007669"/>
    <property type="project" value="UniProtKB-SubCell"/>
</dbReference>
<keyword evidence="4" id="KW-0735">Signal-anchor</keyword>
<dbReference type="RefSeq" id="XP_009797380.1">
    <property type="nucleotide sequence ID" value="XM_009799078.1"/>
</dbReference>
<dbReference type="PANTHER" id="PTHR11062:SF396">
    <property type="entry name" value="EXOSTOSIN GT47 DOMAIN-CONTAINING PROTEIN"/>
    <property type="match status" value="1"/>
</dbReference>
<protein>
    <submittedName>
        <fullName evidence="9">Probable glycosyltransferase At5g03795 isoform X1</fullName>
    </submittedName>
</protein>
<evidence type="ECO:0000256" key="3">
    <source>
        <dbReference type="ARBA" id="ARBA00022676"/>
    </source>
</evidence>
<dbReference type="OrthoDB" id="1924787at2759"/>
<evidence type="ECO:0000256" key="1">
    <source>
        <dbReference type="ARBA" id="ARBA00004323"/>
    </source>
</evidence>
<evidence type="ECO:0000256" key="4">
    <source>
        <dbReference type="ARBA" id="ARBA00022968"/>
    </source>
</evidence>
<keyword evidence="6" id="KW-0812">Transmembrane</keyword>
<proteinExistence type="inferred from homology"/>
<keyword evidence="3" id="KW-0328">Glycosyltransferase</keyword>
<feature type="transmembrane region" description="Helical" evidence="6">
    <location>
        <begin position="25"/>
        <end position="47"/>
    </location>
</feature>
<sequence length="456" mass="52564">MASTPLSIMLKILTHRRDSNSPQSFFFFIPTALALVTSLLILFYISFISKFFTHSHQTHLTFTRSSDFSSFSSTSHKPVNISFLGSMQSFGTGGIGNVQSQRHMELNGKYVNDNAVFHDRDTFMNDYKEMNKSLKIYVYPHQKADPFSNVLLAVDFEPGGNYASESYFKKVLVTSHFTTKDPSNADLFFLPFSIARLRHDPRVGIDGIKDFIKSYIFNISHKYPYWNYSNGADHFYVACHSIGRFAMEKAIDVKINAIQVVCSSSYFVSAYIPHKDASLPQIWPRLGSEPNLAPYKRKKLGFFAGTINSPVREKLLEWWGNDSDIFVHFGRLERSYTEELLDSKFCLHVKGYEVNTARVADALFYGCVPVIIANHYDLPFADILDWKHFSVIVATLDIPLLKKILQGITQQEYLMLHSNVLKVRKHFQWHMSPVDFDAFYMVMYELWLRRSSLRLQ</sequence>
<keyword evidence="6" id="KW-0472">Membrane</keyword>
<dbReference type="AlphaFoldDB" id="A0A1U7YF02"/>
<reference evidence="8" key="1">
    <citation type="journal article" date="2013" name="Genome Biol.">
        <title>Reference genomes and transcriptomes of Nicotiana sylvestris and Nicotiana tomentosiformis.</title>
        <authorList>
            <person name="Sierro N."/>
            <person name="Battey J.N."/>
            <person name="Ouadi S."/>
            <person name="Bovet L."/>
            <person name="Goepfert S."/>
            <person name="Bakaher N."/>
            <person name="Peitsch M.C."/>
            <person name="Ivanov N.V."/>
        </authorList>
    </citation>
    <scope>NUCLEOTIDE SEQUENCE [LARGE SCALE GENOMIC DNA]</scope>
</reference>
<dbReference type="eggNOG" id="KOG1021">
    <property type="taxonomic scope" value="Eukaryota"/>
</dbReference>
<evidence type="ECO:0000313" key="8">
    <source>
        <dbReference type="Proteomes" id="UP000189701"/>
    </source>
</evidence>
<dbReference type="InterPro" id="IPR004263">
    <property type="entry name" value="Exostosin"/>
</dbReference>
<organism evidence="8 9">
    <name type="scientific">Nicotiana sylvestris</name>
    <name type="common">Wood tobacco</name>
    <name type="synonym">South American tobacco</name>
    <dbReference type="NCBI Taxonomy" id="4096"/>
    <lineage>
        <taxon>Eukaryota</taxon>
        <taxon>Viridiplantae</taxon>
        <taxon>Streptophyta</taxon>
        <taxon>Embryophyta</taxon>
        <taxon>Tracheophyta</taxon>
        <taxon>Spermatophyta</taxon>
        <taxon>Magnoliopsida</taxon>
        <taxon>eudicotyledons</taxon>
        <taxon>Gunneridae</taxon>
        <taxon>Pentapetalae</taxon>
        <taxon>asterids</taxon>
        <taxon>lamiids</taxon>
        <taxon>Solanales</taxon>
        <taxon>Solanaceae</taxon>
        <taxon>Nicotianoideae</taxon>
        <taxon>Nicotianeae</taxon>
        <taxon>Nicotiana</taxon>
    </lineage>
</organism>
<dbReference type="PANTHER" id="PTHR11062">
    <property type="entry name" value="EXOSTOSIN HEPARAN SULFATE GLYCOSYLTRANSFERASE -RELATED"/>
    <property type="match status" value="1"/>
</dbReference>
<evidence type="ECO:0000313" key="9">
    <source>
        <dbReference type="RefSeq" id="XP_009797380.1"/>
    </source>
</evidence>